<evidence type="ECO:0000256" key="1">
    <source>
        <dbReference type="SAM" id="MobiDB-lite"/>
    </source>
</evidence>
<evidence type="ECO:0000313" key="3">
    <source>
        <dbReference type="Proteomes" id="UP000013776"/>
    </source>
</evidence>
<organism evidence="2 3">
    <name type="scientific">Taphrina deformans (strain PYCC 5710 / ATCC 11124 / CBS 356.35 / IMI 108563 / JCM 9778 / NBRC 8474)</name>
    <name type="common">Peach leaf curl fungus</name>
    <name type="synonym">Lalaria deformans</name>
    <dbReference type="NCBI Taxonomy" id="1097556"/>
    <lineage>
        <taxon>Eukaryota</taxon>
        <taxon>Fungi</taxon>
        <taxon>Dikarya</taxon>
        <taxon>Ascomycota</taxon>
        <taxon>Taphrinomycotina</taxon>
        <taxon>Taphrinomycetes</taxon>
        <taxon>Taphrinales</taxon>
        <taxon>Taphrinaceae</taxon>
        <taxon>Taphrina</taxon>
    </lineage>
</organism>
<gene>
    <name evidence="2" type="ORF">TAPDE_005417</name>
</gene>
<evidence type="ECO:0000313" key="2">
    <source>
        <dbReference type="EMBL" id="CCG84868.1"/>
    </source>
</evidence>
<protein>
    <submittedName>
        <fullName evidence="2">Uncharacterized protein</fullName>
    </submittedName>
</protein>
<keyword evidence="3" id="KW-1185">Reference proteome</keyword>
<sequence length="190" mass="20541">MKSYDANGYPAYEFVGNHDDTPPQANGQPPERIWKQAQKIELPPAHFDSGREPSHKTELPPAHKNEMVSKRELPPAELPPAELPPAKAANDHVRPPKNGGKVPSAPPADEPTADDLYVYVSHSESELTGTPSEKRSPGLNPVNAEQETGADHVPGYPGDIWKREESATDSQPPTFTGPPKKPVISAGVKL</sequence>
<dbReference type="Proteomes" id="UP000013776">
    <property type="component" value="Unassembled WGS sequence"/>
</dbReference>
<accession>R4XG60</accession>
<feature type="region of interest" description="Disordered" evidence="1">
    <location>
        <begin position="1"/>
        <end position="190"/>
    </location>
</feature>
<feature type="compositionally biased region" description="Basic and acidic residues" evidence="1">
    <location>
        <begin position="48"/>
        <end position="74"/>
    </location>
</feature>
<reference evidence="2 3" key="1">
    <citation type="journal article" date="2013" name="MBio">
        <title>Genome sequencing of the plant pathogen Taphrina deformans, the causal agent of peach leaf curl.</title>
        <authorList>
            <person name="Cisse O.H."/>
            <person name="Almeida J.M.G.C.F."/>
            <person name="Fonseca A."/>
            <person name="Kumar A.A."/>
            <person name="Salojaervi J."/>
            <person name="Overmyer K."/>
            <person name="Hauser P.M."/>
            <person name="Pagni M."/>
        </authorList>
    </citation>
    <scope>NUCLEOTIDE SEQUENCE [LARGE SCALE GENOMIC DNA]</scope>
    <source>
        <strain evidence="3">PYCC 5710 / ATCC 11124 / CBS 356.35 / IMI 108563 / JCM 9778 / NBRC 8474</strain>
    </source>
</reference>
<dbReference type="VEuPathDB" id="FungiDB:TAPDE_005417"/>
<name>R4XG60_TAPDE</name>
<comment type="caution">
    <text evidence="2">The sequence shown here is derived from an EMBL/GenBank/DDBJ whole genome shotgun (WGS) entry which is preliminary data.</text>
</comment>
<dbReference type="EMBL" id="CAHR02000331">
    <property type="protein sequence ID" value="CCG84868.1"/>
    <property type="molecule type" value="Genomic_DNA"/>
</dbReference>
<proteinExistence type="predicted"/>
<dbReference type="AlphaFoldDB" id="R4XG60"/>